<keyword evidence="2" id="KW-0677">Repeat</keyword>
<gene>
    <name evidence="3" type="ORF">SAMN04487834_10737</name>
</gene>
<dbReference type="InterPro" id="IPR050179">
    <property type="entry name" value="Trans_hexapeptide_repeat"/>
</dbReference>
<evidence type="ECO:0000313" key="4">
    <source>
        <dbReference type="Proteomes" id="UP000183028"/>
    </source>
</evidence>
<dbReference type="PANTHER" id="PTHR43300:SF11">
    <property type="entry name" value="ACETYLTRANSFERASE RV3034C-RELATED"/>
    <property type="match status" value="1"/>
</dbReference>
<dbReference type="PANTHER" id="PTHR43300">
    <property type="entry name" value="ACETYLTRANSFERASE"/>
    <property type="match status" value="1"/>
</dbReference>
<evidence type="ECO:0000313" key="3">
    <source>
        <dbReference type="EMBL" id="SEJ20228.1"/>
    </source>
</evidence>
<dbReference type="InterPro" id="IPR011004">
    <property type="entry name" value="Trimer_LpxA-like_sf"/>
</dbReference>
<sequence length="209" mass="22999">MNIVIEDIGGYVSMLVHRHRWKKKYGTNTYPTNIFKIPCVSVGKGTYGPIKAITSTLEAKLIIGNYCSIAEGVTFVVSSDHPTNYLSTFPFKKRIIHNGDDAVTKGDIIIGDDVWIGTNAIILSGVKIGQGAVIAAGSVVTKNVPSYSIVGGVPAKVIKYRFDQQTVNKLLTLDLSKLSKESIIKYEELLYKNVNDVDIEEYQKILNSK</sequence>
<dbReference type="GO" id="GO:0016740">
    <property type="term" value="F:transferase activity"/>
    <property type="evidence" value="ECO:0007669"/>
    <property type="project" value="UniProtKB-KW"/>
</dbReference>
<name>A0A1H6WTY0_9FIRM</name>
<keyword evidence="1 3" id="KW-0808">Transferase</keyword>
<dbReference type="SUPFAM" id="SSF51161">
    <property type="entry name" value="Trimeric LpxA-like enzymes"/>
    <property type="match status" value="1"/>
</dbReference>
<dbReference type="Gene3D" id="2.160.10.10">
    <property type="entry name" value="Hexapeptide repeat proteins"/>
    <property type="match status" value="1"/>
</dbReference>
<dbReference type="Proteomes" id="UP000183028">
    <property type="component" value="Unassembled WGS sequence"/>
</dbReference>
<evidence type="ECO:0000256" key="2">
    <source>
        <dbReference type="ARBA" id="ARBA00022737"/>
    </source>
</evidence>
<proteinExistence type="predicted"/>
<dbReference type="Pfam" id="PF00132">
    <property type="entry name" value="Hexapep"/>
    <property type="match status" value="1"/>
</dbReference>
<accession>A0A1H6WTY0</accession>
<dbReference type="CDD" id="cd03349">
    <property type="entry name" value="LbH_XAT"/>
    <property type="match status" value="1"/>
</dbReference>
<dbReference type="OrthoDB" id="9801697at2"/>
<dbReference type="InterPro" id="IPR001451">
    <property type="entry name" value="Hexapep"/>
</dbReference>
<dbReference type="PROSITE" id="PS00101">
    <property type="entry name" value="HEXAPEP_TRANSFERASES"/>
    <property type="match status" value="1"/>
</dbReference>
<keyword evidence="4" id="KW-1185">Reference proteome</keyword>
<dbReference type="eggNOG" id="COG0110">
    <property type="taxonomic scope" value="Bacteria"/>
</dbReference>
<dbReference type="InterPro" id="IPR018357">
    <property type="entry name" value="Hexapep_transf_CS"/>
</dbReference>
<dbReference type="EMBL" id="FNYK01000073">
    <property type="protein sequence ID" value="SEJ20228.1"/>
    <property type="molecule type" value="Genomic_DNA"/>
</dbReference>
<protein>
    <submittedName>
        <fullName evidence="3">Transferase hexapeptide (Six repeat-containing protein)</fullName>
    </submittedName>
</protein>
<evidence type="ECO:0000256" key="1">
    <source>
        <dbReference type="ARBA" id="ARBA00022679"/>
    </source>
</evidence>
<reference evidence="4" key="1">
    <citation type="submission" date="2016-10" db="EMBL/GenBank/DDBJ databases">
        <authorList>
            <person name="Varghese N."/>
        </authorList>
    </citation>
    <scope>NUCLEOTIDE SEQUENCE [LARGE SCALE GENOMIC DNA]</scope>
    <source>
        <strain evidence="4">DSM 20406</strain>
    </source>
</reference>
<dbReference type="AlphaFoldDB" id="A0A1H6WTY0"/>
<organism evidence="3 4">
    <name type="scientific">Sharpea azabuensis</name>
    <dbReference type="NCBI Taxonomy" id="322505"/>
    <lineage>
        <taxon>Bacteria</taxon>
        <taxon>Bacillati</taxon>
        <taxon>Bacillota</taxon>
        <taxon>Erysipelotrichia</taxon>
        <taxon>Erysipelotrichales</taxon>
        <taxon>Coprobacillaceae</taxon>
        <taxon>Sharpea</taxon>
    </lineage>
</organism>